<proteinExistence type="predicted"/>
<gene>
    <name evidence="1" type="ORF">LOC62_01G001165</name>
</gene>
<name>A0AAF1BFJ6_9TREE</name>
<accession>A0AAF1BFJ6</accession>
<dbReference type="RefSeq" id="XP_062623624.1">
    <property type="nucleotide sequence ID" value="XM_062767640.1"/>
</dbReference>
<dbReference type="AlphaFoldDB" id="A0AAF1BFJ6"/>
<dbReference type="GeneID" id="87804422"/>
<protein>
    <submittedName>
        <fullName evidence="1">Uncharacterized protein</fullName>
    </submittedName>
</protein>
<organism evidence="1 2">
    <name type="scientific">Vanrija pseudolonga</name>
    <dbReference type="NCBI Taxonomy" id="143232"/>
    <lineage>
        <taxon>Eukaryota</taxon>
        <taxon>Fungi</taxon>
        <taxon>Dikarya</taxon>
        <taxon>Basidiomycota</taxon>
        <taxon>Agaricomycotina</taxon>
        <taxon>Tremellomycetes</taxon>
        <taxon>Trichosporonales</taxon>
        <taxon>Trichosporonaceae</taxon>
        <taxon>Vanrija</taxon>
    </lineage>
</organism>
<evidence type="ECO:0000313" key="1">
    <source>
        <dbReference type="EMBL" id="WOO77592.1"/>
    </source>
</evidence>
<evidence type="ECO:0000313" key="2">
    <source>
        <dbReference type="Proteomes" id="UP000827549"/>
    </source>
</evidence>
<dbReference type="Proteomes" id="UP000827549">
    <property type="component" value="Chromosome 1"/>
</dbReference>
<keyword evidence="2" id="KW-1185">Reference proteome</keyword>
<dbReference type="EMBL" id="CP086714">
    <property type="protein sequence ID" value="WOO77592.1"/>
    <property type="molecule type" value="Genomic_DNA"/>
</dbReference>
<sequence length="160" mass="18708">MSTVGFIINGVRKGSFIAPEWWPDAGMTVWIFATSLNKADMQQMSWRLKQVQWLPDQGSVFLRRPLDTLRQVMDGSCTALPDHPWREWTGEPRWAYFDFDTGEYEIWRYGETDVCSGRQSFEDLTWDAWCAMRQRLLDQENKELDDVELSLTASLSRMGI</sequence>
<reference evidence="1" key="1">
    <citation type="submission" date="2023-10" db="EMBL/GenBank/DDBJ databases">
        <authorList>
            <person name="Noh H."/>
        </authorList>
    </citation>
    <scope>NUCLEOTIDE SEQUENCE</scope>
    <source>
        <strain evidence="1">DUCC4014</strain>
    </source>
</reference>